<protein>
    <submittedName>
        <fullName evidence="2">Histidine ammonia-lyase</fullName>
        <ecNumber evidence="2">4.3.1.3</ecNumber>
    </submittedName>
</protein>
<dbReference type="SUPFAM" id="SSF48557">
    <property type="entry name" value="L-aspartase-like"/>
    <property type="match status" value="1"/>
</dbReference>
<proteinExistence type="predicted"/>
<organism evidence="2 3">
    <name type="scientific">Kineosporia corallincola</name>
    <dbReference type="NCBI Taxonomy" id="2835133"/>
    <lineage>
        <taxon>Bacteria</taxon>
        <taxon>Bacillati</taxon>
        <taxon>Actinomycetota</taxon>
        <taxon>Actinomycetes</taxon>
        <taxon>Kineosporiales</taxon>
        <taxon>Kineosporiaceae</taxon>
        <taxon>Kineosporia</taxon>
    </lineage>
</organism>
<keyword evidence="3" id="KW-1185">Reference proteome</keyword>
<reference evidence="2 3" key="1">
    <citation type="submission" date="2021-05" db="EMBL/GenBank/DDBJ databases">
        <title>Kineosporia and Streptomyces sp. nov. two new marine actinobacteria isolated from Coral.</title>
        <authorList>
            <person name="Buangrab K."/>
            <person name="Sutthacheep M."/>
            <person name="Yeemin T."/>
            <person name="Harunari E."/>
            <person name="Igarashi Y."/>
            <person name="Kanchanasin P."/>
            <person name="Tanasupawat S."/>
            <person name="Phongsopitanun W."/>
        </authorList>
    </citation>
    <scope>NUCLEOTIDE SEQUENCE [LARGE SCALE GENOMIC DNA]</scope>
    <source>
        <strain evidence="2 3">J2-2</strain>
    </source>
</reference>
<dbReference type="InterPro" id="IPR024083">
    <property type="entry name" value="Fumarase/histidase_N"/>
</dbReference>
<dbReference type="Gene3D" id="1.10.275.10">
    <property type="entry name" value="Fumarase/aspartase (N-terminal domain)"/>
    <property type="match status" value="1"/>
</dbReference>
<evidence type="ECO:0000313" key="3">
    <source>
        <dbReference type="Proteomes" id="UP001197247"/>
    </source>
</evidence>
<evidence type="ECO:0000256" key="1">
    <source>
        <dbReference type="ARBA" id="ARBA00023239"/>
    </source>
</evidence>
<evidence type="ECO:0000313" key="2">
    <source>
        <dbReference type="EMBL" id="MBT0773509.1"/>
    </source>
</evidence>
<gene>
    <name evidence="2" type="ORF">KIH74_31470</name>
</gene>
<sequence>MTDVMAATAPESADTVEIDGYSMTVEKIVHVARGAAGVFPTVVLSDEARRLTVEARDYVEANWLTDDAPPIYGINTGLGRLMDVRVPPQDQDRFQNLVINSHSAGIGEPLPADETRALLLLRTNALAKGLSGVRVECLDRLISILNAGVVPVIPSQGSVGASGDLAPLAHLVSVMVGHEKGEAFLGGERMPAVRALELAGLPTEFKLAPKDVLALINGSTISLATAALALHDARQLARQADVALALSLEAVRGETAAFDERIHAARNAPGQITVSRNVRAFVTGSRRTTEKARQVQLPDEHRPGAYKPRVQDAYSLRCAPQVHGTTRESLEFAETLLIREANAATDNPLVLPDGNGGFDVMSGGNFHGEPIGVAADLIAIAVAEIGAISERRSFRLTDPNLSYGLPLNLVGGQLGLNTGFSIVHCSAAAIASENKVLCFPSVADSVPTKANQEDHVSMCTFSSRKARQVVRNTQIILGVEFMLATQGIDLAAPHLGDEAGLGQGTQAAYDAFRAIVPMTREDVYQNEQMARAQQFVADATVIDAVGEVL</sequence>
<name>A0ABS5TRT5_9ACTN</name>
<dbReference type="CDD" id="cd00332">
    <property type="entry name" value="PAL-HAL"/>
    <property type="match status" value="1"/>
</dbReference>
<dbReference type="InterPro" id="IPR022313">
    <property type="entry name" value="Phe/His_NH3-lyase_AS"/>
</dbReference>
<dbReference type="EC" id="4.3.1.3" evidence="2"/>
<dbReference type="Proteomes" id="UP001197247">
    <property type="component" value="Unassembled WGS sequence"/>
</dbReference>
<accession>A0ABS5TRT5</accession>
<dbReference type="InterPro" id="IPR001106">
    <property type="entry name" value="Aromatic_Lyase"/>
</dbReference>
<dbReference type="GO" id="GO:0004397">
    <property type="term" value="F:histidine ammonia-lyase activity"/>
    <property type="evidence" value="ECO:0007669"/>
    <property type="project" value="UniProtKB-EC"/>
</dbReference>
<dbReference type="EMBL" id="JAHBAY010000017">
    <property type="protein sequence ID" value="MBT0773509.1"/>
    <property type="molecule type" value="Genomic_DNA"/>
</dbReference>
<dbReference type="PANTHER" id="PTHR10362">
    <property type="entry name" value="HISTIDINE AMMONIA-LYASE"/>
    <property type="match status" value="1"/>
</dbReference>
<dbReference type="Pfam" id="PF00221">
    <property type="entry name" value="Lyase_aromatic"/>
    <property type="match status" value="1"/>
</dbReference>
<dbReference type="NCBIfam" id="NF006871">
    <property type="entry name" value="PRK09367.1"/>
    <property type="match status" value="1"/>
</dbReference>
<dbReference type="InterPro" id="IPR008948">
    <property type="entry name" value="L-Aspartase-like"/>
</dbReference>
<keyword evidence="1 2" id="KW-0456">Lyase</keyword>
<dbReference type="RefSeq" id="WP_214160050.1">
    <property type="nucleotide sequence ID" value="NZ_JAHBAY010000017.1"/>
</dbReference>
<comment type="caution">
    <text evidence="2">The sequence shown here is derived from an EMBL/GenBank/DDBJ whole genome shotgun (WGS) entry which is preliminary data.</text>
</comment>
<dbReference type="PROSITE" id="PS00488">
    <property type="entry name" value="PAL_HISTIDASE"/>
    <property type="match status" value="1"/>
</dbReference>
<dbReference type="Gene3D" id="1.20.200.10">
    <property type="entry name" value="Fumarase/aspartase (Central domain)"/>
    <property type="match status" value="1"/>
</dbReference>